<dbReference type="SUPFAM" id="SSF52540">
    <property type="entry name" value="P-loop containing nucleoside triphosphate hydrolases"/>
    <property type="match status" value="1"/>
</dbReference>
<dbReference type="InterPro" id="IPR011704">
    <property type="entry name" value="ATPase_dyneun-rel_AAA"/>
</dbReference>
<dbReference type="GO" id="GO:0016887">
    <property type="term" value="F:ATP hydrolysis activity"/>
    <property type="evidence" value="ECO:0007669"/>
    <property type="project" value="InterPro"/>
</dbReference>
<dbReference type="Gene3D" id="1.10.287.1490">
    <property type="match status" value="1"/>
</dbReference>
<sequence length="725" mass="83797">MPNFSDWLIVGSVTFFVGATSSFVIPGGGASGALLGSTTGAVLGAVISSKRQDDKQEDTIIRLKQLEQQLVKQEEWERIEAELPNLIARVAELRKQQTELATVEGQFVQKREELQQVEQRLTTLNQQREELEQRIATINQQKPDLSTLEKLQVQIEQFKLDKSGLEGQINALRSQIESLEVQKRSLLSIDAEFATKQVHLESLNRQIQELESKSQQLEQRAAELELLRATYDGIFSQKQSFEERINQLRPEIDRLEAEKQRILQAIQQNQQEYSKIEELRQKLHSLNMQIRDRESQLRELEREIQQLNGIKAGIEENNAGLKQEKEQFEDDIRRIKGEIENLENSSEVALRSLKERLWLNLPNTKQNIEDEHKFLEGFVTYIQSQGLAFPKRVIHAFHTSLKVQDISALVILAGISGTGKSELPQKYADYIGAQLLTLAVQPRWDSPQDLQGFYNYVEKKFKPTDLMRGLYQYSRDSAMENRIVIVLLDEMNLARVEYYFSEFLSKLETRRSRPTYLEIDVGSLPLKDNERRLEIPNQFLFVGTMNEDETTQSLSDKVLDRANVITFGKPKNLQLRQQNQHQNGTGRPSGYLAYSDLKQWTKIPEPQSDVVEKVKYYLDRANNVMEKMGHPFAHRVYQGITQYVVNYPMVESAFNFALADQFGQKLLPKLRGVMIDEAHEELEELEKIIAEIGDYPLIEAFRKAREGRYGQFQWQGLVYQDERAI</sequence>
<keyword evidence="1" id="KW-0175">Coiled coil</keyword>
<protein>
    <submittedName>
        <fullName evidence="3">AAA domain-containing protein</fullName>
    </submittedName>
</protein>
<dbReference type="Pfam" id="PF07728">
    <property type="entry name" value="AAA_5"/>
    <property type="match status" value="1"/>
</dbReference>
<evidence type="ECO:0000313" key="4">
    <source>
        <dbReference type="Proteomes" id="UP000031549"/>
    </source>
</evidence>
<dbReference type="AlphaFoldDB" id="A0A846H5E2"/>
<evidence type="ECO:0000313" key="3">
    <source>
        <dbReference type="EMBL" id="NEU71864.1"/>
    </source>
</evidence>
<accession>A0A846H5E2</accession>
<keyword evidence="4" id="KW-1185">Reference proteome</keyword>
<feature type="coiled-coil region" evidence="1">
    <location>
        <begin position="76"/>
        <end position="352"/>
    </location>
</feature>
<dbReference type="RefSeq" id="WP_039743652.1">
    <property type="nucleotide sequence ID" value="NZ_JTCM02000006.1"/>
</dbReference>
<reference evidence="3 4" key="1">
    <citation type="journal article" date="2015" name="Genome Announc.">
        <title>Draft Genome Sequence of Cyanobacterium Hassallia byssoidea Strain VB512170, Isolated from Monuments in India.</title>
        <authorList>
            <person name="Singh D."/>
            <person name="Chandrababunaidu M.M."/>
            <person name="Panda A."/>
            <person name="Sen D."/>
            <person name="Bhattacharyya S."/>
            <person name="Adhikary S.P."/>
            <person name="Tripathy S."/>
        </authorList>
    </citation>
    <scope>NUCLEOTIDE SEQUENCE [LARGE SCALE GENOMIC DNA]</scope>
    <source>
        <strain evidence="3 4">VB512170</strain>
    </source>
</reference>
<dbReference type="PANTHER" id="PTHR43941:SF1">
    <property type="entry name" value="STRUCTURAL MAINTENANCE OF CHROMOSOMES PROTEIN 2"/>
    <property type="match status" value="1"/>
</dbReference>
<organism evidence="3 4">
    <name type="scientific">Hassallia byssoidea VB512170</name>
    <dbReference type="NCBI Taxonomy" id="1304833"/>
    <lineage>
        <taxon>Bacteria</taxon>
        <taxon>Bacillati</taxon>
        <taxon>Cyanobacteriota</taxon>
        <taxon>Cyanophyceae</taxon>
        <taxon>Nostocales</taxon>
        <taxon>Tolypothrichaceae</taxon>
        <taxon>Hassallia</taxon>
    </lineage>
</organism>
<dbReference type="EMBL" id="JTCM02000006">
    <property type="protein sequence ID" value="NEU71864.1"/>
    <property type="molecule type" value="Genomic_DNA"/>
</dbReference>
<proteinExistence type="predicted"/>
<evidence type="ECO:0000256" key="1">
    <source>
        <dbReference type="SAM" id="Coils"/>
    </source>
</evidence>
<name>A0A846H5E2_9CYAN</name>
<dbReference type="SUPFAM" id="SSF161270">
    <property type="entry name" value="PspA lactotransferrin-binding region"/>
    <property type="match status" value="1"/>
</dbReference>
<evidence type="ECO:0000259" key="2">
    <source>
        <dbReference type="Pfam" id="PF07728"/>
    </source>
</evidence>
<feature type="domain" description="ATPase dynein-related AAA" evidence="2">
    <location>
        <begin position="410"/>
        <end position="561"/>
    </location>
</feature>
<dbReference type="GO" id="GO:0005524">
    <property type="term" value="F:ATP binding"/>
    <property type="evidence" value="ECO:0007669"/>
    <property type="project" value="InterPro"/>
</dbReference>
<comment type="caution">
    <text evidence="3">The sequence shown here is derived from an EMBL/GenBank/DDBJ whole genome shotgun (WGS) entry which is preliminary data.</text>
</comment>
<gene>
    <name evidence="3" type="ORF">PI95_004565</name>
</gene>
<dbReference type="InterPro" id="IPR027417">
    <property type="entry name" value="P-loop_NTPase"/>
</dbReference>
<dbReference type="Gene3D" id="3.40.50.300">
    <property type="entry name" value="P-loop containing nucleotide triphosphate hydrolases"/>
    <property type="match status" value="1"/>
</dbReference>
<dbReference type="PANTHER" id="PTHR43941">
    <property type="entry name" value="STRUCTURAL MAINTENANCE OF CHROMOSOMES PROTEIN 2"/>
    <property type="match status" value="1"/>
</dbReference>
<dbReference type="Proteomes" id="UP000031549">
    <property type="component" value="Unassembled WGS sequence"/>
</dbReference>